<protein>
    <recommendedName>
        <fullName evidence="5">Kazal-like domain-containing protein</fullName>
    </recommendedName>
</protein>
<organism evidence="3 4">
    <name type="scientific">Chondromyces crocatus</name>
    <dbReference type="NCBI Taxonomy" id="52"/>
    <lineage>
        <taxon>Bacteria</taxon>
        <taxon>Pseudomonadati</taxon>
        <taxon>Myxococcota</taxon>
        <taxon>Polyangia</taxon>
        <taxon>Polyangiales</taxon>
        <taxon>Polyangiaceae</taxon>
        <taxon>Chondromyces</taxon>
    </lineage>
</organism>
<keyword evidence="4" id="KW-1185">Reference proteome</keyword>
<gene>
    <name evidence="3" type="ORF">CMC5_004910</name>
</gene>
<feature type="compositionally biased region" description="Pro residues" evidence="1">
    <location>
        <begin position="29"/>
        <end position="40"/>
    </location>
</feature>
<dbReference type="Proteomes" id="UP000067626">
    <property type="component" value="Chromosome"/>
</dbReference>
<feature type="chain" id="PRO_5005458977" description="Kazal-like domain-containing protein" evidence="2">
    <location>
        <begin position="27"/>
        <end position="152"/>
    </location>
</feature>
<feature type="compositionally biased region" description="Pro residues" evidence="1">
    <location>
        <begin position="52"/>
        <end position="63"/>
    </location>
</feature>
<dbReference type="AlphaFoldDB" id="A0A0K1E725"/>
<dbReference type="EMBL" id="CP012159">
    <property type="protein sequence ID" value="AKT36378.1"/>
    <property type="molecule type" value="Genomic_DNA"/>
</dbReference>
<dbReference type="KEGG" id="ccro:CMC5_004910"/>
<dbReference type="Gene3D" id="3.30.60.30">
    <property type="match status" value="1"/>
</dbReference>
<reference evidence="3 4" key="1">
    <citation type="submission" date="2015-07" db="EMBL/GenBank/DDBJ databases">
        <title>Genome analysis of myxobacterium Chondromyces crocatus Cm c5 reveals a high potential for natural compound synthesis and the genetic basis for the loss of fruiting body formation.</title>
        <authorList>
            <person name="Zaburannyi N."/>
            <person name="Bunk B."/>
            <person name="Maier J."/>
            <person name="Overmann J."/>
            <person name="Mueller R."/>
        </authorList>
    </citation>
    <scope>NUCLEOTIDE SEQUENCE [LARGE SCALE GENOMIC DNA]</scope>
    <source>
        <strain evidence="3 4">Cm c5</strain>
    </source>
</reference>
<evidence type="ECO:0000256" key="2">
    <source>
        <dbReference type="SAM" id="SignalP"/>
    </source>
</evidence>
<feature type="signal peptide" evidence="2">
    <location>
        <begin position="1"/>
        <end position="26"/>
    </location>
</feature>
<evidence type="ECO:0008006" key="5">
    <source>
        <dbReference type="Google" id="ProtNLM"/>
    </source>
</evidence>
<feature type="region of interest" description="Disordered" evidence="1">
    <location>
        <begin position="18"/>
        <end position="84"/>
    </location>
</feature>
<name>A0A0K1E725_CHOCO</name>
<evidence type="ECO:0000256" key="1">
    <source>
        <dbReference type="SAM" id="MobiDB-lite"/>
    </source>
</evidence>
<dbReference type="STRING" id="52.CMC5_004910"/>
<dbReference type="RefSeq" id="WP_050428903.1">
    <property type="nucleotide sequence ID" value="NZ_CP012159.1"/>
</dbReference>
<accession>A0A0K1E725</accession>
<evidence type="ECO:0000313" key="4">
    <source>
        <dbReference type="Proteomes" id="UP000067626"/>
    </source>
</evidence>
<dbReference type="OrthoDB" id="5523974at2"/>
<feature type="compositionally biased region" description="Basic and acidic residues" evidence="1">
    <location>
        <begin position="66"/>
        <end position="77"/>
    </location>
</feature>
<sequence>MNTPFAYLLVLAAAPLSLGCSNTTSSDPPTTPTTVEPPAPLADGTPTTAEPTAPPAETPPGDPPTDEPKKPGADEGRLAFTTCTPESRQAKGCTREYRPVCGHVDTRIRCVRAPCPSVAPTTFPNACTACADAKTTGYFPMACEDMQKPSAP</sequence>
<keyword evidence="2" id="KW-0732">Signal</keyword>
<proteinExistence type="predicted"/>
<evidence type="ECO:0000313" key="3">
    <source>
        <dbReference type="EMBL" id="AKT36378.1"/>
    </source>
</evidence>